<dbReference type="GO" id="GO:0005886">
    <property type="term" value="C:plasma membrane"/>
    <property type="evidence" value="ECO:0007669"/>
    <property type="project" value="TreeGrafter"/>
</dbReference>
<evidence type="ECO:0000256" key="2">
    <source>
        <dbReference type="ARBA" id="ARBA00034247"/>
    </source>
</evidence>
<evidence type="ECO:0000256" key="1">
    <source>
        <dbReference type="ARBA" id="ARBA00012528"/>
    </source>
</evidence>
<feature type="domain" description="GGDEF" evidence="3">
    <location>
        <begin position="194"/>
        <end position="323"/>
    </location>
</feature>
<comment type="caution">
    <text evidence="4">The sequence shown here is derived from an EMBL/GenBank/DDBJ whole genome shotgun (WGS) entry which is preliminary data.</text>
</comment>
<dbReference type="GO" id="GO:1902201">
    <property type="term" value="P:negative regulation of bacterial-type flagellum-dependent cell motility"/>
    <property type="evidence" value="ECO:0007669"/>
    <property type="project" value="TreeGrafter"/>
</dbReference>
<dbReference type="PROSITE" id="PS50887">
    <property type="entry name" value="GGDEF"/>
    <property type="match status" value="1"/>
</dbReference>
<dbReference type="SMART" id="SM00267">
    <property type="entry name" value="GGDEF"/>
    <property type="match status" value="1"/>
</dbReference>
<dbReference type="AlphaFoldDB" id="A0A643FHB6"/>
<sequence>MTQLLEQLAALTGLRDRDALDAGLVAAVADLTRARRVAVHRVVGDEGAQRWLTRAQRGEASSAPVMVSMWTDSGDQPALDEQPAWRDCLLTGRPRTWRASDNLSLFPLPGQVGQGGVVEVVTERAPTPAQVRSINAVLAVVRNQLGLLDYSERDTLTGLLNRKSFDDSFYKAAIQPVQDLLPDGQAERRQTAPPRYWLAVLDIDHFKQVNDNFGHVIGDEVLLIVSQLMCSTFRYYDQLYRFGGEEFVVLLRCATEEDAFLAFDRFRSRVATHSFPQVQRLTLSIGFTDVRPGDTPVAAVERADRAVYFAKNHGRDQVRCLEALIRQGQLADDDKASDVEFF</sequence>
<comment type="catalytic activity">
    <reaction evidence="2">
        <text>2 GTP = 3',3'-c-di-GMP + 2 diphosphate</text>
        <dbReference type="Rhea" id="RHEA:24898"/>
        <dbReference type="ChEBI" id="CHEBI:33019"/>
        <dbReference type="ChEBI" id="CHEBI:37565"/>
        <dbReference type="ChEBI" id="CHEBI:58805"/>
        <dbReference type="EC" id="2.7.7.65"/>
    </reaction>
</comment>
<dbReference type="Proteomes" id="UP000430120">
    <property type="component" value="Unassembled WGS sequence"/>
</dbReference>
<dbReference type="PANTHER" id="PTHR45138">
    <property type="entry name" value="REGULATORY COMPONENTS OF SENSORY TRANSDUCTION SYSTEM"/>
    <property type="match status" value="1"/>
</dbReference>
<dbReference type="NCBIfam" id="TIGR00254">
    <property type="entry name" value="GGDEF"/>
    <property type="match status" value="1"/>
</dbReference>
<keyword evidence="5" id="KW-1185">Reference proteome</keyword>
<dbReference type="GO" id="GO:0043709">
    <property type="term" value="P:cell adhesion involved in single-species biofilm formation"/>
    <property type="evidence" value="ECO:0007669"/>
    <property type="project" value="TreeGrafter"/>
</dbReference>
<dbReference type="EMBL" id="VZPB01000001">
    <property type="protein sequence ID" value="KAB0585422.1"/>
    <property type="molecule type" value="Genomic_DNA"/>
</dbReference>
<dbReference type="Pfam" id="PF00990">
    <property type="entry name" value="GGDEF"/>
    <property type="match status" value="1"/>
</dbReference>
<dbReference type="InterPro" id="IPR050469">
    <property type="entry name" value="Diguanylate_Cyclase"/>
</dbReference>
<organism evidence="4 5">
    <name type="scientific">Ideonella dechloratans</name>
    <dbReference type="NCBI Taxonomy" id="36863"/>
    <lineage>
        <taxon>Bacteria</taxon>
        <taxon>Pseudomonadati</taxon>
        <taxon>Pseudomonadota</taxon>
        <taxon>Betaproteobacteria</taxon>
        <taxon>Burkholderiales</taxon>
        <taxon>Sphaerotilaceae</taxon>
        <taxon>Ideonella</taxon>
    </lineage>
</organism>
<dbReference type="InterPro" id="IPR029787">
    <property type="entry name" value="Nucleotide_cyclase"/>
</dbReference>
<dbReference type="InterPro" id="IPR043128">
    <property type="entry name" value="Rev_trsase/Diguanyl_cyclase"/>
</dbReference>
<dbReference type="InterPro" id="IPR000160">
    <property type="entry name" value="GGDEF_dom"/>
</dbReference>
<proteinExistence type="predicted"/>
<dbReference type="EC" id="2.7.7.65" evidence="1"/>
<accession>A0A643FHB6</accession>
<dbReference type="SUPFAM" id="SSF55073">
    <property type="entry name" value="Nucleotide cyclase"/>
    <property type="match status" value="1"/>
</dbReference>
<dbReference type="RefSeq" id="WP_151121995.1">
    <property type="nucleotide sequence ID" value="NZ_CP088081.1"/>
</dbReference>
<evidence type="ECO:0000313" key="5">
    <source>
        <dbReference type="Proteomes" id="UP000430120"/>
    </source>
</evidence>
<dbReference type="PANTHER" id="PTHR45138:SF9">
    <property type="entry name" value="DIGUANYLATE CYCLASE DGCM-RELATED"/>
    <property type="match status" value="1"/>
</dbReference>
<gene>
    <name evidence="4" type="ORF">F7Q92_00565</name>
</gene>
<protein>
    <recommendedName>
        <fullName evidence="1">diguanylate cyclase</fullName>
        <ecNumber evidence="1">2.7.7.65</ecNumber>
    </recommendedName>
</protein>
<evidence type="ECO:0000313" key="4">
    <source>
        <dbReference type="EMBL" id="KAB0585422.1"/>
    </source>
</evidence>
<dbReference type="CDD" id="cd01949">
    <property type="entry name" value="GGDEF"/>
    <property type="match status" value="1"/>
</dbReference>
<dbReference type="OrthoDB" id="9813903at2"/>
<dbReference type="GO" id="GO:0052621">
    <property type="term" value="F:diguanylate cyclase activity"/>
    <property type="evidence" value="ECO:0007669"/>
    <property type="project" value="UniProtKB-EC"/>
</dbReference>
<evidence type="ECO:0000259" key="3">
    <source>
        <dbReference type="PROSITE" id="PS50887"/>
    </source>
</evidence>
<dbReference type="Gene3D" id="3.30.70.270">
    <property type="match status" value="1"/>
</dbReference>
<reference evidence="4 5" key="1">
    <citation type="submission" date="2019-09" db="EMBL/GenBank/DDBJ databases">
        <title>Draft genome sequences of 48 bacterial type strains from the CCUG.</title>
        <authorList>
            <person name="Tunovic T."/>
            <person name="Pineiro-Iglesias B."/>
            <person name="Unosson C."/>
            <person name="Inganas E."/>
            <person name="Ohlen M."/>
            <person name="Cardew S."/>
            <person name="Jensie-Markopoulos S."/>
            <person name="Salva-Serra F."/>
            <person name="Jaen-Luchoro D."/>
            <person name="Karlsson R."/>
            <person name="Svensson-Stadler L."/>
            <person name="Chun J."/>
            <person name="Moore E."/>
        </authorList>
    </citation>
    <scope>NUCLEOTIDE SEQUENCE [LARGE SCALE GENOMIC DNA]</scope>
    <source>
        <strain evidence="4 5">CCUG 30977</strain>
    </source>
</reference>
<name>A0A643FHB6_IDEDE</name>